<keyword evidence="1" id="KW-0472">Membrane</keyword>
<keyword evidence="1" id="KW-0812">Transmembrane</keyword>
<feature type="transmembrane region" description="Helical" evidence="1">
    <location>
        <begin position="126"/>
        <end position="145"/>
    </location>
</feature>
<protein>
    <submittedName>
        <fullName evidence="2">Uncharacterized protein</fullName>
    </submittedName>
</protein>
<evidence type="ECO:0000313" key="2">
    <source>
        <dbReference type="EMBL" id="OGY30109.1"/>
    </source>
</evidence>
<dbReference type="Proteomes" id="UP000178068">
    <property type="component" value="Unassembled WGS sequence"/>
</dbReference>
<reference evidence="2 3" key="1">
    <citation type="journal article" date="2016" name="Nat. Commun.">
        <title>Thousands of microbial genomes shed light on interconnected biogeochemical processes in an aquifer system.</title>
        <authorList>
            <person name="Anantharaman K."/>
            <person name="Brown C.T."/>
            <person name="Hug L.A."/>
            <person name="Sharon I."/>
            <person name="Castelle C.J."/>
            <person name="Probst A.J."/>
            <person name="Thomas B.C."/>
            <person name="Singh A."/>
            <person name="Wilkins M.J."/>
            <person name="Karaoz U."/>
            <person name="Brodie E.L."/>
            <person name="Williams K.H."/>
            <person name="Hubbard S.S."/>
            <person name="Banfield J.F."/>
        </authorList>
    </citation>
    <scope>NUCLEOTIDE SEQUENCE [LARGE SCALE GENOMIC DNA]</scope>
</reference>
<organism evidence="2 3">
    <name type="scientific">Candidatus Woykebacteria bacterium RIFCSPHIGHO2_12_FULL_45_10</name>
    <dbReference type="NCBI Taxonomy" id="1802603"/>
    <lineage>
        <taxon>Bacteria</taxon>
        <taxon>Candidatus Woykeibacteriota</taxon>
    </lineage>
</organism>
<sequence length="150" mass="16805">MLSTPHLLVGAAIAKAVPNPLISLPAAFASHFILDTIPHWDGAPKAPFGKFFYLLAGLDYLFGISLIWWFTRDNPQQIILLFAAFSATAPDFLMGTYKNFNLPWNKWGWYVRFNEFHRGIQNNLKIAPGLATSLVTSAVAIFIILKFTSF</sequence>
<accession>A0A1G1WQX5</accession>
<keyword evidence="1" id="KW-1133">Transmembrane helix</keyword>
<evidence type="ECO:0000256" key="1">
    <source>
        <dbReference type="SAM" id="Phobius"/>
    </source>
</evidence>
<gene>
    <name evidence="2" type="ORF">A3F35_03305</name>
</gene>
<dbReference type="STRING" id="1802603.A3F35_03305"/>
<proteinExistence type="predicted"/>
<dbReference type="EMBL" id="MHCZ01000014">
    <property type="protein sequence ID" value="OGY30109.1"/>
    <property type="molecule type" value="Genomic_DNA"/>
</dbReference>
<feature type="transmembrane region" description="Helical" evidence="1">
    <location>
        <begin position="53"/>
        <end position="71"/>
    </location>
</feature>
<name>A0A1G1WQX5_9BACT</name>
<feature type="transmembrane region" description="Helical" evidence="1">
    <location>
        <begin position="78"/>
        <end position="97"/>
    </location>
</feature>
<dbReference type="AlphaFoldDB" id="A0A1G1WQX5"/>
<evidence type="ECO:0000313" key="3">
    <source>
        <dbReference type="Proteomes" id="UP000178068"/>
    </source>
</evidence>
<comment type="caution">
    <text evidence="2">The sequence shown here is derived from an EMBL/GenBank/DDBJ whole genome shotgun (WGS) entry which is preliminary data.</text>
</comment>